<gene>
    <name evidence="3" type="ORF">ABID26_004561</name>
</gene>
<dbReference type="Pfam" id="PF18818">
    <property type="entry name" value="MPTase-PolyVal"/>
    <property type="match status" value="1"/>
</dbReference>
<feature type="domain" description="Polyvalent protein metallopeptidase" evidence="2">
    <location>
        <begin position="162"/>
        <end position="288"/>
    </location>
</feature>
<name>A0ABV2HXP1_9HYPH</name>
<accession>A0ABV2HXP1</accession>
<sequence>MTSKPAKRSANTRRPDKDVYQRITDKIVEQLEKGVRPWHQPWGANGTPTRPLRHNGVPYRGINTVLLWMEATANGYASPYWMTYRQAQELGGQVRKGQTSTLVVYAGAIEKTGEAENGEEIEQRIPFLKGYPVFNCDQIDNLPAQFCPTAIEPRSPMERFVAADAFFANTGADIRFGGNKAFYSPAGDFIACPIFEAFESPESFVSVVAHEVSHWTKHPTRLDRDFGRKTWGDEGYAIEEIVVEISACMICADLGIEAEPREDHAAYIASWLKVLKNDKRAIFQAAAHAERAAAYLHSLQPGAAAKEDAPLAAA</sequence>
<reference evidence="3 4" key="1">
    <citation type="submission" date="2024-06" db="EMBL/GenBank/DDBJ databases">
        <title>Genomic Encyclopedia of Type Strains, Phase IV (KMG-IV): sequencing the most valuable type-strain genomes for metagenomic binning, comparative biology and taxonomic classification.</title>
        <authorList>
            <person name="Goeker M."/>
        </authorList>
    </citation>
    <scope>NUCLEOTIDE SEQUENCE [LARGE SCALE GENOMIC DNA]</scope>
    <source>
        <strain evidence="3 4">DSM 29846</strain>
    </source>
</reference>
<protein>
    <submittedName>
        <fullName evidence="3">Antirestriction protein ArdC</fullName>
    </submittedName>
</protein>
<dbReference type="EMBL" id="JBEPLM010000009">
    <property type="protein sequence ID" value="MET3595149.1"/>
    <property type="molecule type" value="Genomic_DNA"/>
</dbReference>
<organism evidence="3 4">
    <name type="scientific">Mesorhizobium shonense</name>
    <dbReference type="NCBI Taxonomy" id="1209948"/>
    <lineage>
        <taxon>Bacteria</taxon>
        <taxon>Pseudomonadati</taxon>
        <taxon>Pseudomonadota</taxon>
        <taxon>Alphaproteobacteria</taxon>
        <taxon>Hyphomicrobiales</taxon>
        <taxon>Phyllobacteriaceae</taxon>
        <taxon>Mesorhizobium</taxon>
    </lineage>
</organism>
<evidence type="ECO:0000313" key="4">
    <source>
        <dbReference type="Proteomes" id="UP001549036"/>
    </source>
</evidence>
<evidence type="ECO:0000259" key="1">
    <source>
        <dbReference type="Pfam" id="PF08401"/>
    </source>
</evidence>
<dbReference type="InterPro" id="IPR013610">
    <property type="entry name" value="ArdC_N"/>
</dbReference>
<dbReference type="Pfam" id="PF08401">
    <property type="entry name" value="ArdcN"/>
    <property type="match status" value="1"/>
</dbReference>
<dbReference type="Proteomes" id="UP001549036">
    <property type="component" value="Unassembled WGS sequence"/>
</dbReference>
<dbReference type="RefSeq" id="WP_354416492.1">
    <property type="nucleotide sequence ID" value="NZ_JBEPLM010000009.1"/>
</dbReference>
<dbReference type="PIRSF" id="PIRSF037112">
    <property type="entry name" value="Antirestriction_ArdC"/>
    <property type="match status" value="1"/>
</dbReference>
<proteinExistence type="predicted"/>
<keyword evidence="4" id="KW-1185">Reference proteome</keyword>
<comment type="caution">
    <text evidence="3">The sequence shown here is derived from an EMBL/GenBank/DDBJ whole genome shotgun (WGS) entry which is preliminary data.</text>
</comment>
<dbReference type="InterPro" id="IPR017113">
    <property type="entry name" value="Antirestriction_ArdC"/>
</dbReference>
<dbReference type="InterPro" id="IPR041459">
    <property type="entry name" value="MPTase-PolyVal"/>
</dbReference>
<evidence type="ECO:0000259" key="2">
    <source>
        <dbReference type="Pfam" id="PF18818"/>
    </source>
</evidence>
<evidence type="ECO:0000313" key="3">
    <source>
        <dbReference type="EMBL" id="MET3595149.1"/>
    </source>
</evidence>
<feature type="domain" description="N-terminal" evidence="1">
    <location>
        <begin position="17"/>
        <end position="134"/>
    </location>
</feature>